<keyword evidence="9 11" id="KW-0482">Metalloprotease</keyword>
<keyword evidence="6 11" id="KW-0378">Hydrolase</keyword>
<evidence type="ECO:0000256" key="9">
    <source>
        <dbReference type="ARBA" id="ARBA00023049"/>
    </source>
</evidence>
<evidence type="ECO:0000256" key="11">
    <source>
        <dbReference type="RuleBase" id="RU003983"/>
    </source>
</evidence>
<sequence length="315" mass="35851">MTKLSDIKKTKLDRKLSNKISMYIVIVIFITLCILLGLILDTLLKTMVVFTIIFGLFSLFQVLFGLSVVDKIIIRLMRLKSNDKTIEPEVKSTKDLLNELKTSLNIQSDVELMLIDSPSVNTLSVGRGEHTHTICITSGALKKLQPEELKAIFLHELYHIIHKDTDYLTTVSGTFGSPMLIYELSREKIAKLRKIWNEGKINRQKVANGIALYATIAAFSSIFIPLSFLSNIFVSVRKEFDADFFAAEILGKEVMIKLLSKAMENCHKFDTKFSFIRYHFFVDPNCADAQGKMNFISGTYPSIEERIKHLENKLI</sequence>
<name>A0A172T3L2_FERPE</name>
<dbReference type="Proteomes" id="UP000077096">
    <property type="component" value="Chromosome"/>
</dbReference>
<keyword evidence="10 12" id="KW-0472">Membrane</keyword>
<accession>A0A172T3L2</accession>
<evidence type="ECO:0000256" key="4">
    <source>
        <dbReference type="ARBA" id="ARBA00022692"/>
    </source>
</evidence>
<evidence type="ECO:0000256" key="10">
    <source>
        <dbReference type="ARBA" id="ARBA00023136"/>
    </source>
</evidence>
<evidence type="ECO:0000259" key="13">
    <source>
        <dbReference type="Pfam" id="PF01435"/>
    </source>
</evidence>
<dbReference type="GO" id="GO:0004222">
    <property type="term" value="F:metalloendopeptidase activity"/>
    <property type="evidence" value="ECO:0007669"/>
    <property type="project" value="InterPro"/>
</dbReference>
<evidence type="ECO:0000256" key="5">
    <source>
        <dbReference type="ARBA" id="ARBA00022723"/>
    </source>
</evidence>
<keyword evidence="4 12" id="KW-0812">Transmembrane</keyword>
<dbReference type="EMBL" id="CP011393">
    <property type="protein sequence ID" value="ANE41609.1"/>
    <property type="molecule type" value="Genomic_DNA"/>
</dbReference>
<evidence type="ECO:0000256" key="8">
    <source>
        <dbReference type="ARBA" id="ARBA00022989"/>
    </source>
</evidence>
<dbReference type="Pfam" id="PF01435">
    <property type="entry name" value="Peptidase_M48"/>
    <property type="match status" value="1"/>
</dbReference>
<feature type="transmembrane region" description="Helical" evidence="12">
    <location>
        <begin position="20"/>
        <end position="40"/>
    </location>
</feature>
<dbReference type="OrthoDB" id="42779at2"/>
<keyword evidence="3 11" id="KW-0645">Protease</keyword>
<dbReference type="KEGG" id="fng:JM64_06280"/>
<organism evidence="14 16">
    <name type="scientific">Fervidobacterium pennivorans</name>
    <dbReference type="NCBI Taxonomy" id="93466"/>
    <lineage>
        <taxon>Bacteria</taxon>
        <taxon>Thermotogati</taxon>
        <taxon>Thermotogota</taxon>
        <taxon>Thermotogae</taxon>
        <taxon>Thermotogales</taxon>
        <taxon>Fervidobacteriaceae</taxon>
        <taxon>Fervidobacterium</taxon>
    </lineage>
</organism>
<evidence type="ECO:0000313" key="15">
    <source>
        <dbReference type="EMBL" id="HGQ76810.1"/>
    </source>
</evidence>
<keyword evidence="2" id="KW-1003">Cell membrane</keyword>
<proteinExistence type="inferred from homology"/>
<dbReference type="InterPro" id="IPR001915">
    <property type="entry name" value="Peptidase_M48"/>
</dbReference>
<dbReference type="PANTHER" id="PTHR43221">
    <property type="entry name" value="PROTEASE HTPX"/>
    <property type="match status" value="1"/>
</dbReference>
<evidence type="ECO:0000256" key="12">
    <source>
        <dbReference type="SAM" id="Phobius"/>
    </source>
</evidence>
<comment type="cofactor">
    <cofactor evidence="11">
        <name>Zn(2+)</name>
        <dbReference type="ChEBI" id="CHEBI:29105"/>
    </cofactor>
    <text evidence="11">Binds 1 zinc ion per subunit.</text>
</comment>
<dbReference type="InterPro" id="IPR050083">
    <property type="entry name" value="HtpX_protease"/>
</dbReference>
<dbReference type="EMBL" id="DTBH01000059">
    <property type="protein sequence ID" value="HGQ76810.1"/>
    <property type="molecule type" value="Genomic_DNA"/>
</dbReference>
<feature type="domain" description="Peptidase M48" evidence="13">
    <location>
        <begin position="94"/>
        <end position="312"/>
    </location>
</feature>
<comment type="subcellular location">
    <subcellularLocation>
        <location evidence="1">Cell membrane</location>
        <topology evidence="1">Multi-pass membrane protein</topology>
    </subcellularLocation>
</comment>
<keyword evidence="7 11" id="KW-0862">Zinc</keyword>
<keyword evidence="8 12" id="KW-1133">Transmembrane helix</keyword>
<evidence type="ECO:0000256" key="3">
    <source>
        <dbReference type="ARBA" id="ARBA00022670"/>
    </source>
</evidence>
<evidence type="ECO:0000256" key="1">
    <source>
        <dbReference type="ARBA" id="ARBA00004651"/>
    </source>
</evidence>
<evidence type="ECO:0000313" key="16">
    <source>
        <dbReference type="Proteomes" id="UP000077096"/>
    </source>
</evidence>
<protein>
    <recommendedName>
        <fullName evidence="13">Peptidase M48 domain-containing protein</fullName>
    </recommendedName>
</protein>
<dbReference type="GO" id="GO:0046872">
    <property type="term" value="F:metal ion binding"/>
    <property type="evidence" value="ECO:0007669"/>
    <property type="project" value="UniProtKB-KW"/>
</dbReference>
<evidence type="ECO:0000256" key="2">
    <source>
        <dbReference type="ARBA" id="ARBA00022475"/>
    </source>
</evidence>
<dbReference type="GO" id="GO:0005886">
    <property type="term" value="C:plasma membrane"/>
    <property type="evidence" value="ECO:0007669"/>
    <property type="project" value="UniProtKB-SubCell"/>
</dbReference>
<evidence type="ECO:0000313" key="14">
    <source>
        <dbReference type="EMBL" id="ANE41609.1"/>
    </source>
</evidence>
<dbReference type="GO" id="GO:0006508">
    <property type="term" value="P:proteolysis"/>
    <property type="evidence" value="ECO:0007669"/>
    <property type="project" value="UniProtKB-KW"/>
</dbReference>
<feature type="transmembrane region" description="Helical" evidence="12">
    <location>
        <begin position="46"/>
        <end position="69"/>
    </location>
</feature>
<reference evidence="15" key="2">
    <citation type="journal article" date="2020" name="mSystems">
        <title>Genome- and Community-Level Interaction Insights into Carbon Utilization and Element Cycling Functions of Hydrothermarchaeota in Hydrothermal Sediment.</title>
        <authorList>
            <person name="Zhou Z."/>
            <person name="Liu Y."/>
            <person name="Xu W."/>
            <person name="Pan J."/>
            <person name="Luo Z.H."/>
            <person name="Li M."/>
        </authorList>
    </citation>
    <scope>NUCLEOTIDE SEQUENCE [LARGE SCALE GENOMIC DNA]</scope>
    <source>
        <strain evidence="15">SpSt-640</strain>
    </source>
</reference>
<dbReference type="PANTHER" id="PTHR43221:SF1">
    <property type="entry name" value="PROTEASE HTPX"/>
    <property type="match status" value="1"/>
</dbReference>
<feature type="transmembrane region" description="Helical" evidence="12">
    <location>
        <begin position="210"/>
        <end position="229"/>
    </location>
</feature>
<comment type="similarity">
    <text evidence="11">Belongs to the peptidase M48 family.</text>
</comment>
<evidence type="ECO:0000256" key="6">
    <source>
        <dbReference type="ARBA" id="ARBA00022801"/>
    </source>
</evidence>
<dbReference type="AlphaFoldDB" id="A0A172T3L2"/>
<gene>
    <name evidence="15" type="ORF">ENU12_02570</name>
    <name evidence="14" type="ORF">JM64_06280</name>
</gene>
<dbReference type="Gene3D" id="3.30.2010.10">
    <property type="entry name" value="Metalloproteases ('zincins'), catalytic domain"/>
    <property type="match status" value="1"/>
</dbReference>
<reference evidence="14 16" key="1">
    <citation type="submission" date="2014-08" db="EMBL/GenBank/DDBJ databases">
        <title>Fervidobacterium pennivorans DYC genome.</title>
        <authorList>
            <person name="Wushke S."/>
        </authorList>
    </citation>
    <scope>NUCLEOTIDE SEQUENCE [LARGE SCALE GENOMIC DNA]</scope>
    <source>
        <strain evidence="14 16">DYC</strain>
    </source>
</reference>
<dbReference type="PATRIC" id="fig|93466.3.peg.1336"/>
<evidence type="ECO:0000256" key="7">
    <source>
        <dbReference type="ARBA" id="ARBA00022833"/>
    </source>
</evidence>
<keyword evidence="5" id="KW-0479">Metal-binding</keyword>